<comment type="catalytic activity">
    <reaction evidence="12 13">
        <text>a quinone + NADH + 5 H(+)(in) = a quinol + NAD(+) + 4 H(+)(out)</text>
        <dbReference type="Rhea" id="RHEA:57888"/>
        <dbReference type="ChEBI" id="CHEBI:15378"/>
        <dbReference type="ChEBI" id="CHEBI:24646"/>
        <dbReference type="ChEBI" id="CHEBI:57540"/>
        <dbReference type="ChEBI" id="CHEBI:57945"/>
        <dbReference type="ChEBI" id="CHEBI:132124"/>
    </reaction>
</comment>
<evidence type="ECO:0000256" key="6">
    <source>
        <dbReference type="ARBA" id="ARBA00022519"/>
    </source>
</evidence>
<proteinExistence type="inferred from homology"/>
<evidence type="ECO:0000256" key="5">
    <source>
        <dbReference type="ARBA" id="ARBA00022475"/>
    </source>
</evidence>
<dbReference type="PANTHER" id="PTHR11993:SF10">
    <property type="entry name" value="NADH DEHYDROGENASE [UBIQUINONE] IRON-SULFUR PROTEIN 2, MITOCHONDRIAL"/>
    <property type="match status" value="1"/>
</dbReference>
<dbReference type="InterPro" id="IPR001135">
    <property type="entry name" value="NADH_Q_OxRdtase_suD"/>
</dbReference>
<evidence type="ECO:0000256" key="1">
    <source>
        <dbReference type="ARBA" id="ARBA00002378"/>
    </source>
</evidence>
<dbReference type="InterPro" id="IPR029014">
    <property type="entry name" value="NiFe-Hase_large"/>
</dbReference>
<dbReference type="InterPro" id="IPR022885">
    <property type="entry name" value="NDH1_su_D/H"/>
</dbReference>
<dbReference type="EC" id="7.1.1.-" evidence="13"/>
<keyword evidence="7 13" id="KW-0874">Quinone</keyword>
<keyword evidence="5 13" id="KW-1003">Cell membrane</keyword>
<evidence type="ECO:0000256" key="9">
    <source>
        <dbReference type="ARBA" id="ARBA00023136"/>
    </source>
</evidence>
<organism evidence="18">
    <name type="scientific">Caldilinea aerophila</name>
    <dbReference type="NCBI Taxonomy" id="133453"/>
    <lineage>
        <taxon>Bacteria</taxon>
        <taxon>Bacillati</taxon>
        <taxon>Chloroflexota</taxon>
        <taxon>Caldilineae</taxon>
        <taxon>Caldilineales</taxon>
        <taxon>Caldilineaceae</taxon>
        <taxon>Caldilinea</taxon>
    </lineage>
</organism>
<evidence type="ECO:0000313" key="19">
    <source>
        <dbReference type="EMBL" id="HDX32504.1"/>
    </source>
</evidence>
<evidence type="ECO:0000256" key="11">
    <source>
        <dbReference type="ARBA" id="ARBA00038617"/>
    </source>
</evidence>
<feature type="domain" description="NADH:ubiquinone oxidoreductase 30kDa subunit" evidence="15">
    <location>
        <begin position="36"/>
        <end position="160"/>
    </location>
</feature>
<name>A0A7C1JYT1_9CHLR</name>
<sequence length="603" mass="68063">MVAEAPAIDPLLPFNDAVPGAVIGTWAEDTDKAYFVAPDKLLPLLTYLRDKEQYDLLSSVTCVDYSTYKGKLRAGINERFDVVYHLYSTKKGGGPIRLHVRVPESETIPSATSVYPGANLQEREVYDLFGIKFEGHPNLRRVLTWEGFHGHPLRKDWKEAYYEEDAKPFKSRHPGGSYQWHEDKLPWGDNNTYPSGWDPDSWKEPVTYVPVSQAPYHGYGDLDTQSIVINLGPHHPSTHGVFRMLTRVEGETILALEPEMGYLHRNHEKIGERNTWLMNMPFTDRLDYINSMSNNLGYALAVEKLLDIEVPERAQYIRVIMAEFTRIINHTWSIGFILNDLGALQTPALYAIEEREMILDLFEEVSGSRMMCNYMRFGGVVRDLTPGWVDRAKYLAYDRLPRALDQLDELLSGNEIVKARGRGVGYLPAADLIALSVTGPMLRAAGVPYDIRKVEPYCIYDRFDFDVPTLPDSDIYARYYIRLLEARESVKILQQALRDIPPGEVNAYASATLSQGFGTIMGGKGGYTFRPKEGEAYARIEAPKGELGFFVVSDNKPNPYRYHVRSPSFINLNALGPMSVGYKVADAVVILGAIDIVLGEVDR</sequence>
<evidence type="ECO:0000256" key="12">
    <source>
        <dbReference type="ARBA" id="ARBA00047712"/>
    </source>
</evidence>
<dbReference type="InterPro" id="IPR037232">
    <property type="entry name" value="NADH_quin_OxRdtase_su_C/D-like"/>
</dbReference>
<comment type="similarity">
    <text evidence="13">Belongs to the complex I 30 kDa subunit family.</text>
</comment>
<comment type="subcellular location">
    <subcellularLocation>
        <location evidence="2">Cell inner membrane</location>
        <topology evidence="2">Peripheral membrane protein</topology>
    </subcellularLocation>
    <subcellularLocation>
        <location evidence="13">Cell membrane</location>
        <topology evidence="13">Peripheral membrane protein</topology>
        <orientation evidence="13">Cytoplasmic side</orientation>
    </subcellularLocation>
</comment>
<evidence type="ECO:0000313" key="17">
    <source>
        <dbReference type="EMBL" id="HDX30972.1"/>
    </source>
</evidence>
<dbReference type="EMBL" id="DSMG01000138">
    <property type="protein sequence ID" value="HDX32504.1"/>
    <property type="molecule type" value="Genomic_DNA"/>
</dbReference>
<evidence type="ECO:0000256" key="8">
    <source>
        <dbReference type="ARBA" id="ARBA00023027"/>
    </source>
</evidence>
<accession>A0A7C1JYT1</accession>
<dbReference type="GO" id="GO:0051287">
    <property type="term" value="F:NAD binding"/>
    <property type="evidence" value="ECO:0007669"/>
    <property type="project" value="InterPro"/>
</dbReference>
<keyword evidence="4 13" id="KW-0813">Transport</keyword>
<keyword evidence="10" id="KW-0511">Multifunctional enzyme</keyword>
<dbReference type="InterPro" id="IPR010218">
    <property type="entry name" value="NADH_DH_suC"/>
</dbReference>
<comment type="subunit">
    <text evidence="11">NDH-1 is composed of 13 different subunits. Subunits NuoB, CD, E, F, and G constitute the peripheral sector of the complex.</text>
</comment>
<comment type="caution">
    <text evidence="18">The sequence shown here is derived from an EMBL/GenBank/DDBJ whole genome shotgun (WGS) entry which is preliminary data.</text>
</comment>
<comment type="similarity">
    <text evidence="14">Belongs to the complex I 49 kDa subunit family.</text>
</comment>
<evidence type="ECO:0000256" key="3">
    <source>
        <dbReference type="ARBA" id="ARBA00010019"/>
    </source>
</evidence>
<dbReference type="AlphaFoldDB" id="A0A7C1JYT1"/>
<feature type="domain" description="NADH-quinone oxidoreductase subunit D" evidence="16">
    <location>
        <begin position="340"/>
        <end position="603"/>
    </location>
</feature>
<dbReference type="Gene3D" id="3.30.460.80">
    <property type="entry name" value="NADH:ubiquinone oxidoreductase, 30kDa subunit"/>
    <property type="match status" value="1"/>
</dbReference>
<dbReference type="EMBL" id="DSMG01000123">
    <property type="protein sequence ID" value="HDX32330.1"/>
    <property type="molecule type" value="Genomic_DNA"/>
</dbReference>
<evidence type="ECO:0000256" key="10">
    <source>
        <dbReference type="ARBA" id="ARBA00023268"/>
    </source>
</evidence>
<dbReference type="Gene3D" id="1.10.645.10">
    <property type="entry name" value="Cytochrome-c3 Hydrogenase, chain B"/>
    <property type="match status" value="1"/>
</dbReference>
<keyword evidence="6" id="KW-0997">Cell inner membrane</keyword>
<dbReference type="GO" id="GO:0050136">
    <property type="term" value="F:NADH dehydrogenase (quinone) (non-electrogenic) activity"/>
    <property type="evidence" value="ECO:0007669"/>
    <property type="project" value="UniProtKB-UniRule"/>
</dbReference>
<evidence type="ECO:0000256" key="7">
    <source>
        <dbReference type="ARBA" id="ARBA00022719"/>
    </source>
</evidence>
<keyword evidence="9 13" id="KW-0472">Membrane</keyword>
<gene>
    <name evidence="13" type="primary">nuoC</name>
    <name evidence="14" type="synonym">nuoD</name>
    <name evidence="17" type="ORF">ENQ20_05695</name>
    <name evidence="18" type="ORF">ENQ20_12720</name>
    <name evidence="19" type="ORF">ENQ20_13605</name>
</gene>
<comment type="function">
    <text evidence="1 13">NDH-1 shuttles electrons from NADH, via FMN and iron-sulfur (Fe-S) centers, to quinones in the respiratory chain. The immediate electron acceptor for the enzyme in this species is believed to be ubiquinone. Couples the redox reaction to proton translocation (for every two electrons transferred, four hydrogen ions are translocated across the cytoplasmic membrane), and thus conserves the redox energy in a proton gradient.</text>
</comment>
<keyword evidence="8 13" id="KW-0520">NAD</keyword>
<dbReference type="GO" id="GO:0008137">
    <property type="term" value="F:NADH dehydrogenase (ubiquinone) activity"/>
    <property type="evidence" value="ECO:0007669"/>
    <property type="project" value="InterPro"/>
</dbReference>
<keyword evidence="18" id="KW-0560">Oxidoreductase</keyword>
<protein>
    <recommendedName>
        <fullName evidence="13 14">Multifunctional fusion protein</fullName>
    </recommendedName>
    <domain>
        <recommendedName>
            <fullName evidence="13">NADH-quinone oxidoreductase subunit C</fullName>
            <ecNumber evidence="13">7.1.1.-</ecNumber>
        </recommendedName>
        <alternativeName>
            <fullName evidence="13">NADH dehydrogenase I subunit C</fullName>
        </alternativeName>
        <alternativeName>
            <fullName evidence="13">NDH-1 subunit C</fullName>
        </alternativeName>
    </domain>
    <domain>
        <recommendedName>
            <fullName evidence="14">NADH-quinone oxidoreductase subunit D</fullName>
        </recommendedName>
        <alternativeName>
            <fullName evidence="14">NADH dehydrogenase I subunit D</fullName>
        </alternativeName>
        <alternativeName>
            <fullName evidence="14">NDH-1 subunit D</fullName>
        </alternativeName>
    </domain>
</protein>
<reference evidence="18" key="1">
    <citation type="journal article" date="2020" name="mSystems">
        <title>Genome- and Community-Level Interaction Insights into Carbon Utilization and Element Cycling Functions of Hydrothermarchaeota in Hydrothermal Sediment.</title>
        <authorList>
            <person name="Zhou Z."/>
            <person name="Liu Y."/>
            <person name="Xu W."/>
            <person name="Pan J."/>
            <person name="Luo Z.H."/>
            <person name="Li M."/>
        </authorList>
    </citation>
    <scope>NUCLEOTIDE SEQUENCE [LARGE SCALE GENOMIC DNA]</scope>
    <source>
        <strain evidence="18">SpSt-289</strain>
    </source>
</reference>
<keyword evidence="13" id="KW-0830">Ubiquinone</keyword>
<dbReference type="InterPro" id="IPR020396">
    <property type="entry name" value="NADH_UbQ_OxRdtase_CS"/>
</dbReference>
<dbReference type="SUPFAM" id="SSF56762">
    <property type="entry name" value="HydB/Nqo4-like"/>
    <property type="match status" value="1"/>
</dbReference>
<dbReference type="NCBIfam" id="NF004739">
    <property type="entry name" value="PRK06075.1"/>
    <property type="match status" value="1"/>
</dbReference>
<dbReference type="GO" id="GO:0005886">
    <property type="term" value="C:plasma membrane"/>
    <property type="evidence" value="ECO:0007669"/>
    <property type="project" value="UniProtKB-SubCell"/>
</dbReference>
<dbReference type="HAMAP" id="MF_01357">
    <property type="entry name" value="NDH1_NuoC"/>
    <property type="match status" value="1"/>
</dbReference>
<comment type="similarity">
    <text evidence="3">In the C-terminal section; belongs to the complex I 49 kDa subunit family.</text>
</comment>
<evidence type="ECO:0000256" key="14">
    <source>
        <dbReference type="HAMAP-Rule" id="MF_01358"/>
    </source>
</evidence>
<keyword evidence="13" id="KW-1278">Translocase</keyword>
<dbReference type="PROSITE" id="PS00542">
    <property type="entry name" value="COMPLEX1_30K"/>
    <property type="match status" value="1"/>
</dbReference>
<dbReference type="Pfam" id="PF00329">
    <property type="entry name" value="Complex1_30kDa"/>
    <property type="match status" value="1"/>
</dbReference>
<dbReference type="Pfam" id="PF00346">
    <property type="entry name" value="Complex1_49kDa"/>
    <property type="match status" value="1"/>
</dbReference>
<evidence type="ECO:0000256" key="2">
    <source>
        <dbReference type="ARBA" id="ARBA00004417"/>
    </source>
</evidence>
<dbReference type="InterPro" id="IPR001268">
    <property type="entry name" value="NADH_UbQ_OxRdtase_30kDa_su"/>
</dbReference>
<dbReference type="HAMAP" id="MF_01358">
    <property type="entry name" value="NDH1_NuoD"/>
    <property type="match status" value="1"/>
</dbReference>
<comment type="subunit">
    <text evidence="13">NDH-1 is composed of 14 different subunits. Subunits NuoB, C, D, E, F, and G constitute the peripheral sector of the complex.</text>
</comment>
<evidence type="ECO:0000256" key="4">
    <source>
        <dbReference type="ARBA" id="ARBA00022448"/>
    </source>
</evidence>
<dbReference type="PANTHER" id="PTHR11993">
    <property type="entry name" value="NADH-UBIQUINONE OXIDOREDUCTASE 49 KDA SUBUNIT"/>
    <property type="match status" value="1"/>
</dbReference>
<dbReference type="NCBIfam" id="TIGR01961">
    <property type="entry name" value="NuoC_fam"/>
    <property type="match status" value="1"/>
</dbReference>
<evidence type="ECO:0000259" key="15">
    <source>
        <dbReference type="Pfam" id="PF00329"/>
    </source>
</evidence>
<dbReference type="SUPFAM" id="SSF143243">
    <property type="entry name" value="Nqo5-like"/>
    <property type="match status" value="1"/>
</dbReference>
<dbReference type="EMBL" id="DSMG01000063">
    <property type="protein sequence ID" value="HDX30972.1"/>
    <property type="molecule type" value="Genomic_DNA"/>
</dbReference>
<evidence type="ECO:0000313" key="18">
    <source>
        <dbReference type="EMBL" id="HDX32330.1"/>
    </source>
</evidence>
<evidence type="ECO:0000256" key="13">
    <source>
        <dbReference type="HAMAP-Rule" id="MF_01357"/>
    </source>
</evidence>
<evidence type="ECO:0000259" key="16">
    <source>
        <dbReference type="Pfam" id="PF00346"/>
    </source>
</evidence>
<dbReference type="GO" id="GO:0048038">
    <property type="term" value="F:quinone binding"/>
    <property type="evidence" value="ECO:0007669"/>
    <property type="project" value="UniProtKB-KW"/>
</dbReference>